<feature type="transmembrane region" description="Helical" evidence="5">
    <location>
        <begin position="700"/>
        <end position="721"/>
    </location>
</feature>
<sequence>MNPSRPVISIVTMQTVYVLLISRLCFATPADPVHARAANDLNSTAISDTIDPLMSGADGRALSGMCSEQAHLPNCRPCSEGCCDDYVDLCDKADNDTLEAPRDVDTVGKNPKLGQFSCSTVNGETSGYLLISTCSEDHKEYTYASRQCPGKENAPFFSIANVTVTSRTSGLSYRNVYCAVCNNETVADLRAWPVDVTCGSTDVADYRALLARLRDSSRDQEEECRVRVQRPQACDAADWETPAPRGCTRHWVTRCSLGIFKTVNRIPAGQLDVEQIPPISILMDFRSSSHLRVVREQTVVDEERVLCPAGHVFDPFTSQCQQLFCKVGYILQTDSGQCVAVPGNVKIHVTRTVNGNGTQTGCLVHQEETALCIARFLEIETHEINLLSEGNLQSGGQTEVCLFTFLLDSSDATFETIGLHLLSPWSQAENLQSCHKSRVWLVKVERQMDDTDASCMFTRRLNDTAYFIQVNNFSFAVDAEEQRYSLEQVTVRATFRAEGTNFSRLVELEICEDVKLTCPLIYMSKTLFRKINNASGSVEYIHTGRVFSNSEYKDTGDGILVCSFLESNGTRNTTVTVKFFAYSQSQVVLSLVGNVVSMVAGGLTFLTYFLFEVLRNHATCCVMNLVASLFMAQLMLLLTSSATANPAGCTMVAALSHYLWLVNVFWTAVLAYDLSRTFAGDSCLVGRACKTAGRRPRLRTYVLLTWGGSLLIVIPCLVISSCDCTEIPLRYGSPEVCWIGNGPAILVVFGAPVALVMLTNSLLFAKTVCSIRKTTRDTRTVKRQLSKLRTVKEEMIIYLKISSLMGFTWIFGFAAALSDVGGLWYAFILTNTCQGLTIFLSFLCKQRVRILWLEAFCTEFSRKRSYSLGMATSSASATRISRV</sequence>
<organism evidence="8 9">
    <name type="scientific">Acanthaster planci</name>
    <name type="common">Crown-of-thorns starfish</name>
    <dbReference type="NCBI Taxonomy" id="133434"/>
    <lineage>
        <taxon>Eukaryota</taxon>
        <taxon>Metazoa</taxon>
        <taxon>Echinodermata</taxon>
        <taxon>Eleutherozoa</taxon>
        <taxon>Asterozoa</taxon>
        <taxon>Asteroidea</taxon>
        <taxon>Valvatacea</taxon>
        <taxon>Valvatida</taxon>
        <taxon>Acanthasteridae</taxon>
        <taxon>Acanthaster</taxon>
    </lineage>
</organism>
<dbReference type="GO" id="GO:0007166">
    <property type="term" value="P:cell surface receptor signaling pathway"/>
    <property type="evidence" value="ECO:0007669"/>
    <property type="project" value="InterPro"/>
</dbReference>
<dbReference type="PANTHER" id="PTHR45902:SF1">
    <property type="entry name" value="LATROPHILIN RECEPTOR-LIKE PROTEIN A"/>
    <property type="match status" value="1"/>
</dbReference>
<dbReference type="PANTHER" id="PTHR45902">
    <property type="entry name" value="LATROPHILIN RECEPTOR-LIKE PROTEIN A"/>
    <property type="match status" value="1"/>
</dbReference>
<keyword evidence="2 5" id="KW-0812">Transmembrane</keyword>
<dbReference type="GO" id="GO:0004930">
    <property type="term" value="F:G protein-coupled receptor activity"/>
    <property type="evidence" value="ECO:0007669"/>
    <property type="project" value="InterPro"/>
</dbReference>
<keyword evidence="8" id="KW-1185">Reference proteome</keyword>
<evidence type="ECO:0000256" key="2">
    <source>
        <dbReference type="ARBA" id="ARBA00022692"/>
    </source>
</evidence>
<evidence type="ECO:0000256" key="1">
    <source>
        <dbReference type="ARBA" id="ARBA00004141"/>
    </source>
</evidence>
<feature type="transmembrane region" description="Helical" evidence="5">
    <location>
        <begin position="823"/>
        <end position="843"/>
    </location>
</feature>
<evidence type="ECO:0000259" key="7">
    <source>
        <dbReference type="PROSITE" id="PS50261"/>
    </source>
</evidence>
<evidence type="ECO:0000313" key="9">
    <source>
        <dbReference type="RefSeq" id="XP_022082904.1"/>
    </source>
</evidence>
<dbReference type="Proteomes" id="UP000694845">
    <property type="component" value="Unplaced"/>
</dbReference>
<comment type="subcellular location">
    <subcellularLocation>
        <location evidence="1">Membrane</location>
        <topology evidence="1">Multi-pass membrane protein</topology>
    </subcellularLocation>
</comment>
<dbReference type="KEGG" id="aplc:110975080"/>
<accession>A0A8B7XQ03</accession>
<feature type="transmembrane region" description="Helical" evidence="5">
    <location>
        <begin position="797"/>
        <end position="817"/>
    </location>
</feature>
<protein>
    <submittedName>
        <fullName evidence="9">Uncharacterized protein LOC110975080</fullName>
    </submittedName>
</protein>
<dbReference type="InterPro" id="IPR000832">
    <property type="entry name" value="GPCR_2_secretin-like"/>
</dbReference>
<feature type="transmembrane region" description="Helical" evidence="5">
    <location>
        <begin position="741"/>
        <end position="765"/>
    </location>
</feature>
<evidence type="ECO:0000313" key="8">
    <source>
        <dbReference type="Proteomes" id="UP000694845"/>
    </source>
</evidence>
<dbReference type="GO" id="GO:0016020">
    <property type="term" value="C:membrane"/>
    <property type="evidence" value="ECO:0007669"/>
    <property type="project" value="UniProtKB-SubCell"/>
</dbReference>
<feature type="transmembrane region" description="Helical" evidence="5">
    <location>
        <begin position="618"/>
        <end position="638"/>
    </location>
</feature>
<dbReference type="CDD" id="cd15039">
    <property type="entry name" value="7tmB3_Methuselah-like"/>
    <property type="match status" value="1"/>
</dbReference>
<feature type="transmembrane region" description="Helical" evidence="5">
    <location>
        <begin position="587"/>
        <end position="611"/>
    </location>
</feature>
<feature type="domain" description="G-protein coupled receptors family 2 profile 2" evidence="7">
    <location>
        <begin position="586"/>
        <end position="846"/>
    </location>
</feature>
<keyword evidence="6" id="KW-0732">Signal</keyword>
<dbReference type="OMA" id="ANPAGCT"/>
<gene>
    <name evidence="9" type="primary">LOC110975080</name>
</gene>
<feature type="chain" id="PRO_5034480858" evidence="6">
    <location>
        <begin position="28"/>
        <end position="883"/>
    </location>
</feature>
<name>A0A8B7XQ03_ACAPL</name>
<proteinExistence type="predicted"/>
<evidence type="ECO:0000256" key="5">
    <source>
        <dbReference type="SAM" id="Phobius"/>
    </source>
</evidence>
<dbReference type="PROSITE" id="PS50261">
    <property type="entry name" value="G_PROTEIN_RECEP_F2_4"/>
    <property type="match status" value="1"/>
</dbReference>
<keyword evidence="3 5" id="KW-1133">Transmembrane helix</keyword>
<dbReference type="GeneID" id="110975080"/>
<dbReference type="OrthoDB" id="5959886at2759"/>
<evidence type="ECO:0000256" key="6">
    <source>
        <dbReference type="SAM" id="SignalP"/>
    </source>
</evidence>
<dbReference type="AlphaFoldDB" id="A0A8B7XQ03"/>
<feature type="signal peptide" evidence="6">
    <location>
        <begin position="1"/>
        <end position="27"/>
    </location>
</feature>
<keyword evidence="4 5" id="KW-0472">Membrane</keyword>
<dbReference type="Pfam" id="PF00002">
    <property type="entry name" value="7tm_2"/>
    <property type="match status" value="1"/>
</dbReference>
<reference evidence="9" key="1">
    <citation type="submission" date="2025-08" db="UniProtKB">
        <authorList>
            <consortium name="RefSeq"/>
        </authorList>
    </citation>
    <scope>IDENTIFICATION</scope>
</reference>
<evidence type="ECO:0000256" key="3">
    <source>
        <dbReference type="ARBA" id="ARBA00022989"/>
    </source>
</evidence>
<evidence type="ECO:0000256" key="4">
    <source>
        <dbReference type="ARBA" id="ARBA00023136"/>
    </source>
</evidence>
<dbReference type="InterPro" id="IPR053231">
    <property type="entry name" value="GPCR_LN-TM7"/>
</dbReference>
<dbReference type="InterPro" id="IPR017981">
    <property type="entry name" value="GPCR_2-like_7TM"/>
</dbReference>
<dbReference type="SUPFAM" id="SSF81321">
    <property type="entry name" value="Family A G protein-coupled receptor-like"/>
    <property type="match status" value="1"/>
</dbReference>
<dbReference type="Gene3D" id="1.20.1070.10">
    <property type="entry name" value="Rhodopsin 7-helix transmembrane proteins"/>
    <property type="match status" value="1"/>
</dbReference>
<feature type="transmembrane region" description="Helical" evidence="5">
    <location>
        <begin position="658"/>
        <end position="679"/>
    </location>
</feature>
<dbReference type="RefSeq" id="XP_022082904.1">
    <property type="nucleotide sequence ID" value="XM_022227212.1"/>
</dbReference>